<accession>A0ABD3L1Y4</accession>
<reference evidence="3 4" key="1">
    <citation type="submission" date="2024-11" db="EMBL/GenBank/DDBJ databases">
        <title>Chromosome-level genome assembly of Eucalyptus globulus Labill. provides insights into its genome evolution.</title>
        <authorList>
            <person name="Li X."/>
        </authorList>
    </citation>
    <scope>NUCLEOTIDE SEQUENCE [LARGE SCALE GENOMIC DNA]</scope>
    <source>
        <strain evidence="3">CL2024</strain>
        <tissue evidence="3">Fresh tender leaves</tissue>
    </source>
</reference>
<feature type="coiled-coil region" evidence="1">
    <location>
        <begin position="1823"/>
        <end position="1927"/>
    </location>
</feature>
<dbReference type="Proteomes" id="UP001634007">
    <property type="component" value="Unassembled WGS sequence"/>
</dbReference>
<name>A0ABD3L1Y4_EUCGL</name>
<comment type="caution">
    <text evidence="3">The sequence shown here is derived from an EMBL/GenBank/DDBJ whole genome shotgun (WGS) entry which is preliminary data.</text>
</comment>
<feature type="coiled-coil region" evidence="1">
    <location>
        <begin position="609"/>
        <end position="713"/>
    </location>
</feature>
<feature type="coiled-coil region" evidence="1">
    <location>
        <begin position="1627"/>
        <end position="1748"/>
    </location>
</feature>
<organism evidence="3 4">
    <name type="scientific">Eucalyptus globulus</name>
    <name type="common">Tasmanian blue gum</name>
    <dbReference type="NCBI Taxonomy" id="34317"/>
    <lineage>
        <taxon>Eukaryota</taxon>
        <taxon>Viridiplantae</taxon>
        <taxon>Streptophyta</taxon>
        <taxon>Embryophyta</taxon>
        <taxon>Tracheophyta</taxon>
        <taxon>Spermatophyta</taxon>
        <taxon>Magnoliopsida</taxon>
        <taxon>eudicotyledons</taxon>
        <taxon>Gunneridae</taxon>
        <taxon>Pentapetalae</taxon>
        <taxon>rosids</taxon>
        <taxon>malvids</taxon>
        <taxon>Myrtales</taxon>
        <taxon>Myrtaceae</taxon>
        <taxon>Myrtoideae</taxon>
        <taxon>Eucalypteae</taxon>
        <taxon>Eucalyptus</taxon>
    </lineage>
</organism>
<evidence type="ECO:0000256" key="1">
    <source>
        <dbReference type="SAM" id="Coils"/>
    </source>
</evidence>
<gene>
    <name evidence="3" type="ORF">ACJRO7_014746</name>
</gene>
<feature type="coiled-coil region" evidence="1">
    <location>
        <begin position="511"/>
        <end position="573"/>
    </location>
</feature>
<keyword evidence="4" id="KW-1185">Reference proteome</keyword>
<feature type="coiled-coil region" evidence="1">
    <location>
        <begin position="1991"/>
        <end position="2053"/>
    </location>
</feature>
<feature type="coiled-coil region" evidence="1">
    <location>
        <begin position="1336"/>
        <end position="1478"/>
    </location>
</feature>
<keyword evidence="1" id="KW-0175">Coiled coil</keyword>
<dbReference type="PANTHER" id="PTHR43939:SF50">
    <property type="entry name" value="NUCLEOPORIN"/>
    <property type="match status" value="1"/>
</dbReference>
<feature type="compositionally biased region" description="Acidic residues" evidence="2">
    <location>
        <begin position="925"/>
        <end position="939"/>
    </location>
</feature>
<feature type="region of interest" description="Disordered" evidence="2">
    <location>
        <begin position="2645"/>
        <end position="2664"/>
    </location>
</feature>
<evidence type="ECO:0000313" key="4">
    <source>
        <dbReference type="Proteomes" id="UP001634007"/>
    </source>
</evidence>
<dbReference type="EMBL" id="JBJKBG010000003">
    <property type="protein sequence ID" value="KAL3745674.1"/>
    <property type="molecule type" value="Genomic_DNA"/>
</dbReference>
<dbReference type="PANTHER" id="PTHR43939">
    <property type="entry name" value="COILED-COIL DOMAIN-CONTAINING PROTEIN 158"/>
    <property type="match status" value="1"/>
</dbReference>
<feature type="region of interest" description="Disordered" evidence="2">
    <location>
        <begin position="250"/>
        <end position="279"/>
    </location>
</feature>
<dbReference type="SUPFAM" id="SSF57997">
    <property type="entry name" value="Tropomyosin"/>
    <property type="match status" value="1"/>
</dbReference>
<feature type="region of interest" description="Disordered" evidence="2">
    <location>
        <begin position="1"/>
        <end position="156"/>
    </location>
</feature>
<feature type="compositionally biased region" description="Polar residues" evidence="2">
    <location>
        <begin position="335"/>
        <end position="355"/>
    </location>
</feature>
<proteinExistence type="predicted"/>
<evidence type="ECO:0000313" key="3">
    <source>
        <dbReference type="EMBL" id="KAL3745674.1"/>
    </source>
</evidence>
<feature type="coiled-coil region" evidence="1">
    <location>
        <begin position="975"/>
        <end position="1002"/>
    </location>
</feature>
<feature type="region of interest" description="Disordered" evidence="2">
    <location>
        <begin position="304"/>
        <end position="377"/>
    </location>
</feature>
<evidence type="ECO:0000256" key="2">
    <source>
        <dbReference type="SAM" id="MobiDB-lite"/>
    </source>
</evidence>
<sequence length="2782" mass="310525">MDKNKNRTDLLAAGRKRLQQFRQKKDGKSSSSHGKFSKKLGKSEQNETDPDVMPTSSTPPTVVHNAEVESGSQLPESEVGAEHRTVPQGSEDAAASPDVSIATHGPSSIPPSTASNGRESEFAQVAESPEAVSVTTVDEELGADSSSLNEGESTGREMLEVLDSNAKMAQTNTFFSVSDILPANIGDASEGTTALVGREMLIGENQKESPKSKMLNGENQEALVLEHKHDVDVPLIHREVVQASDDADGLGMEHHDGGENLELEGNHTSSMPEPGESFAKLTPGEVKEAASATGEVVEADIVHAEPSAKNESDELTAPSLPASDPDQVLDITPEYPNQQEEQVTDNGNSNMSLASGEQGVFEDEPDNDDVKAAKSSEGYQQHYALVGSIEDKDMSHKGHWESTTSSSQVVFPLSADVSSISLSELTEVIKKLSEDEYNLVLKARESVSSANLELNLSSPVEEHSSLGVVGHLEEELVSMNFTKDIFHLQLEECSKLQKELFSQRFQLTDEISMLQGSLAAVQEKNDSLTEELLRCRSEHDAVVCGRDDFCTQLHAAKDEIQELGARAFELQNSLEMSQENLMKQSGDLADCKSSMATLQIENERLNGIISLGVEERKNLEDEKENLLRENQRLLIDLDESQRLMRGLQAEIATLNGDHASMLEESKKLEEEKERLALESEGLSIDVIGLKSSVEALEVEKADLHESLALVTQEVNKTRNENDHFALESERLSSEVLVLQEQLSIKQKDLLRAEEDLEVKTIRIEQLTEKNLSLSSSLDLYMAKMKELDDKHIQIETSAEEAGNEVKSMEAQGLKGVVDAMGLSEALENRAIEVSSSVMEKPLSCCQETGSQAGVVMEKFSNEYSEFLGLSRLLKKMEKIVQKLEKAVDSMHSQSTSSSKSGGKAAAAGVSKLIQAFELKTHLDEHEEEDGGEDQPEEDPYSSSQKQIGNLKAICKQLSFDVDNAAALFNGELDGRRAANAMIRELKIQCETLREHSDTLEASAIELGVLYEVLKQRTSSLESDNSLLEAHCEALKQQSTVLRAENTELSDKLGECQNRMYNLGSQLHELQQYSNETMSALQSRLESFRTQATDRTVMLQLEWSVLVNEIVETVSKLDEHTSTVSVRNFDGLDISSHVAASVSAAIEVIDNLQGKLEDISKDREAIIGLYKDSNEKLCVLQGKSELAVTLLNSVHSNLRKTVHSSLRSVEPSETQIETEGLHDPLDPINYDALMEQVANILSDRLQLGSEIDLLRSQLESRMQEIQELNARCVDMDLIHRFIEDVETVVNVEEVEGFDGPPLSRLGSLISFLVQKYRDTNEHVVFSRNVIGSKEMELSELQDRLMQSSSLNLQHENEILILKESLSQAKEAINVAQTQLHDKIVELEQSEQRVASLREKLSIAVAKGKGLVVQRDSLKQSLADTSSELEKCSQELQLKEARLLEVEIKLGTYSEAGERVEALESELAYIRNSANALRESFLLKDSLLQKIEEILEDLDLPEHFHAKDIVEKVEWLARSVSGSSLPLADWDQKSSVGGPHSDAGFVIMDPWRDDMQPGSNSVDDLRRKYDELQGKFYGLAEQNEMLEQSLMERNNLVQRWEEILGKINLPSQVKSVEPEEKIEWLCNSFSEAENDRASLLKKIDDLESYCSSLAADMEESQRKISDLEADLKEVSDGREQFSERLGILSENHEKLSEKALQLEHENEKLKTEAFDLHQTLAELAGNEETIRTTEREIRRLQEVVGDALNDHITEDVDNGRSSIAVLEDLLQKLIEKFTALRSTESVLADATDMHAEKADATAIGQRAMDTLDGEEPGIMVPKKQLEEALSELMQVKQERDSYLEKSELLFHEVEALGKRGDELQGLLNQEEQKTASLREKLNVAVRKGKSLVQQRDNLKQNIEETNSEMNHLKAEISRRESILAEYEHKIKDLSSYSGRVEALESEILFLRKSSEENELSWQNKGSTLSAILSTLADMDVGSEVNASDPIERLRQIEQLCHELRRAIASSERESKKSKRAAELLLAELNEVQERNDSLQEEITQVASELSKLSQIKNAAEAARLQAISRYESLSSVHNEERRKLFSEFTKMKSSLELLWKVFSDYNGLLADVLSEDYEILHNLGTAMEYSLGKIDAIDVIGPMKSSSLPAVSNHAKKDKYFYINTGSDSETLNQFVDEDLPEIWSFFENQLQQFSSGIVSLKEDLPKHSSAFQEQASSLSKMLTVINREIIGQKESSDVTERDVERLKSTHREKDKEISLLRSGMALLCEACSSSLAEIENSQAALLGKNLATVDSRTNLDFLHGGFSADDTRFSSEEFLKHFADRLLTSVKNFASVKAEIVDNSQKELKGTIANLQKELQEKDIQKDRICMELVNQIKEAEAAALGYSSDLQSSKSVVHNLEIKIAEMEAQHTLLQKRLKEMQDGQMASTELQERLQSLTDLLASKDQEIEALMQALDEEETQMEYLGKKIEELEKVLEQKNLVVEELEASRGKALKKLSITVNKFDELHHFSVSLLAEIEKLQAKIKEQDSEVSFLRQEVTRCTNDVLVSSRLSNNRNAEDFFEFLTCIETLVPGLPLHDVSDKKSIQVSEYKELLRKKIETIVSELEDLRAAARSKDALLLVERSKVEDLTRKGETFERSLREKESQLNLLQGGEDSRQPSGVTSEIVELEPVINKWAVTPTPSTRQVRSLRKANNDQVAIAIDEDPTSSSRIEDADDDKVHGFKSLTTSRIVPKFTRPLTDMVDGLWVSCDRTLMRQPALRLGIIVYWAVLHALLASLVV</sequence>
<feature type="coiled-coil region" evidence="1">
    <location>
        <begin position="2340"/>
        <end position="2539"/>
    </location>
</feature>
<feature type="region of interest" description="Disordered" evidence="2">
    <location>
        <begin position="923"/>
        <end position="945"/>
    </location>
</feature>
<protein>
    <submittedName>
        <fullName evidence="3">Uncharacterized protein</fullName>
    </submittedName>
</protein>